<keyword evidence="1" id="KW-0028">Amino-acid biosynthesis</keyword>
<dbReference type="eggNOG" id="KOG2797">
    <property type="taxonomic scope" value="Eukaryota"/>
</dbReference>
<organism evidence="7 8">
    <name type="scientific">Chaetomium globosum (strain ATCC 6205 / CBS 148.51 / DSM 1962 / NBRC 6347 / NRRL 1970)</name>
    <name type="common">Soil fungus</name>
    <dbReference type="NCBI Taxonomy" id="306901"/>
    <lineage>
        <taxon>Eukaryota</taxon>
        <taxon>Fungi</taxon>
        <taxon>Dikarya</taxon>
        <taxon>Ascomycota</taxon>
        <taxon>Pezizomycotina</taxon>
        <taxon>Sordariomycetes</taxon>
        <taxon>Sordariomycetidae</taxon>
        <taxon>Sordariales</taxon>
        <taxon>Chaetomiaceae</taxon>
        <taxon>Chaetomium</taxon>
    </lineage>
</organism>
<dbReference type="GO" id="GO:0009094">
    <property type="term" value="P:L-phenylalanine biosynthetic process"/>
    <property type="evidence" value="ECO:0007669"/>
    <property type="project" value="UniProtKB-KW"/>
</dbReference>
<dbReference type="GeneID" id="4389838"/>
<keyword evidence="4" id="KW-0456">Lyase</keyword>
<evidence type="ECO:0000256" key="1">
    <source>
        <dbReference type="ARBA" id="ARBA00022605"/>
    </source>
</evidence>
<dbReference type="PANTHER" id="PTHR21022">
    <property type="entry name" value="PREPHENATE DEHYDRATASE P PROTEIN"/>
    <property type="match status" value="1"/>
</dbReference>
<dbReference type="Pfam" id="PF00800">
    <property type="entry name" value="PDT"/>
    <property type="match status" value="1"/>
</dbReference>
<dbReference type="Gene3D" id="3.40.190.10">
    <property type="entry name" value="Periplasmic binding protein-like II"/>
    <property type="match status" value="1"/>
</dbReference>
<feature type="domain" description="Prephenate dehydratase" evidence="6">
    <location>
        <begin position="20"/>
        <end position="189"/>
    </location>
</feature>
<dbReference type="EMBL" id="CH408030">
    <property type="protein sequence ID" value="EAQ91369.1"/>
    <property type="molecule type" value="Genomic_DNA"/>
</dbReference>
<comment type="pathway">
    <text evidence="5">Amino-acid biosynthesis.</text>
</comment>
<reference evidence="8" key="1">
    <citation type="journal article" date="2015" name="Genome Announc.">
        <title>Draft genome sequence of the cellulolytic fungus Chaetomium globosum.</title>
        <authorList>
            <person name="Cuomo C.A."/>
            <person name="Untereiner W.A."/>
            <person name="Ma L.-J."/>
            <person name="Grabherr M."/>
            <person name="Birren B.W."/>
        </authorList>
    </citation>
    <scope>NUCLEOTIDE SEQUENCE [LARGE SCALE GENOMIC DNA]</scope>
    <source>
        <strain evidence="8">ATCC 6205 / CBS 148.51 / DSM 1962 / NBRC 6347 / NRRL 1970</strain>
    </source>
</reference>
<dbReference type="GO" id="GO:0005737">
    <property type="term" value="C:cytoplasm"/>
    <property type="evidence" value="ECO:0007669"/>
    <property type="project" value="TreeGrafter"/>
</dbReference>
<dbReference type="AlphaFoldDB" id="Q2H900"/>
<dbReference type="SUPFAM" id="SSF53850">
    <property type="entry name" value="Periplasmic binding protein-like II"/>
    <property type="match status" value="1"/>
</dbReference>
<accession>Q2H900</accession>
<dbReference type="Proteomes" id="UP000001056">
    <property type="component" value="Unassembled WGS sequence"/>
</dbReference>
<dbReference type="HOGENOM" id="CLU_1434286_0_0_1"/>
<dbReference type="STRING" id="306901.Q2H900"/>
<evidence type="ECO:0000313" key="7">
    <source>
        <dbReference type="EMBL" id="EAQ91369.1"/>
    </source>
</evidence>
<dbReference type="GO" id="GO:0004664">
    <property type="term" value="F:prephenate dehydratase activity"/>
    <property type="evidence" value="ECO:0007669"/>
    <property type="project" value="InterPro"/>
</dbReference>
<proteinExistence type="predicted"/>
<dbReference type="OrthoDB" id="983542at2759"/>
<evidence type="ECO:0000259" key="6">
    <source>
        <dbReference type="PROSITE" id="PS51171"/>
    </source>
</evidence>
<dbReference type="VEuPathDB" id="FungiDB:CHGG_03304"/>
<protein>
    <recommendedName>
        <fullName evidence="6">Prephenate dehydratase domain-containing protein</fullName>
    </recommendedName>
</protein>
<evidence type="ECO:0000256" key="5">
    <source>
        <dbReference type="ARBA" id="ARBA00029440"/>
    </source>
</evidence>
<dbReference type="PROSITE" id="PS51171">
    <property type="entry name" value="PREPHENATE_DEHYDR_3"/>
    <property type="match status" value="1"/>
</dbReference>
<dbReference type="InParanoid" id="Q2H900"/>
<evidence type="ECO:0000256" key="4">
    <source>
        <dbReference type="ARBA" id="ARBA00023239"/>
    </source>
</evidence>
<dbReference type="RefSeq" id="XP_001229820.1">
    <property type="nucleotide sequence ID" value="XM_001229819.1"/>
</dbReference>
<keyword evidence="3" id="KW-0584">Phenylalanine biosynthesis</keyword>
<keyword evidence="2" id="KW-0057">Aromatic amino acid biosynthesis</keyword>
<evidence type="ECO:0000313" key="8">
    <source>
        <dbReference type="Proteomes" id="UP000001056"/>
    </source>
</evidence>
<keyword evidence="8" id="KW-1185">Reference proteome</keyword>
<evidence type="ECO:0000256" key="3">
    <source>
        <dbReference type="ARBA" id="ARBA00023222"/>
    </source>
</evidence>
<dbReference type="InterPro" id="IPR001086">
    <property type="entry name" value="Preph_deHydtase"/>
</dbReference>
<dbReference type="PANTHER" id="PTHR21022:SF19">
    <property type="entry name" value="PREPHENATE DEHYDRATASE-RELATED"/>
    <property type="match status" value="1"/>
</dbReference>
<name>Q2H900_CHAGB</name>
<evidence type="ECO:0000256" key="2">
    <source>
        <dbReference type="ARBA" id="ARBA00023141"/>
    </source>
</evidence>
<sequence length="189" mass="20539">MTAPSTQQAAGEGGANTGTTVAFLGPFNSYSHQATKIAFPEAKWHLEPTTTIKEVFDRVQSQHAPHGVVPFENSTHGTVTFTLDNLADRAGEKTPCWLGIREHPHVGLSIDCYENRMLSGMETPNLQSTMPLSPQEVKLGEWLPVAGRYSPHTLRLGICITSSTPISNEDNRPAFGQVVEASRCPPSRS</sequence>
<gene>
    <name evidence="7" type="ORF">CHGG_03304</name>
</gene>